<dbReference type="SUPFAM" id="SSF51126">
    <property type="entry name" value="Pectin lyase-like"/>
    <property type="match status" value="1"/>
</dbReference>
<dbReference type="GO" id="GO:0030599">
    <property type="term" value="F:pectinesterase activity"/>
    <property type="evidence" value="ECO:0007669"/>
    <property type="project" value="InterPro"/>
</dbReference>
<feature type="domain" description="Pectinesterase catalytic" evidence="7">
    <location>
        <begin position="35"/>
        <end position="102"/>
    </location>
</feature>
<dbReference type="Proteomes" id="UP000327013">
    <property type="component" value="Chromosome 2"/>
</dbReference>
<organism evidence="8 9">
    <name type="scientific">Carpinus fangiana</name>
    <dbReference type="NCBI Taxonomy" id="176857"/>
    <lineage>
        <taxon>Eukaryota</taxon>
        <taxon>Viridiplantae</taxon>
        <taxon>Streptophyta</taxon>
        <taxon>Embryophyta</taxon>
        <taxon>Tracheophyta</taxon>
        <taxon>Spermatophyta</taxon>
        <taxon>Magnoliopsida</taxon>
        <taxon>eudicotyledons</taxon>
        <taxon>Gunneridae</taxon>
        <taxon>Pentapetalae</taxon>
        <taxon>rosids</taxon>
        <taxon>fabids</taxon>
        <taxon>Fagales</taxon>
        <taxon>Betulaceae</taxon>
        <taxon>Carpinus</taxon>
    </lineage>
</organism>
<keyword evidence="9" id="KW-1185">Reference proteome</keyword>
<proteinExistence type="predicted"/>
<gene>
    <name evidence="8" type="ORF">FH972_006333</name>
</gene>
<keyword evidence="5" id="KW-0063">Aspartyl esterase</keyword>
<dbReference type="Pfam" id="PF01095">
    <property type="entry name" value="Pectinesterase"/>
    <property type="match status" value="1"/>
</dbReference>
<dbReference type="GO" id="GO:0045490">
    <property type="term" value="P:pectin catabolic process"/>
    <property type="evidence" value="ECO:0007669"/>
    <property type="project" value="UniProtKB-UniPathway"/>
</dbReference>
<evidence type="ECO:0000256" key="2">
    <source>
        <dbReference type="ARBA" id="ARBA00005184"/>
    </source>
</evidence>
<sequence>MAKKLTSSTKELMIALGILLAITWTAHSDKIPDFDLIVAQDGLGDFTTITNAIFAAPNFSLTQYHIKIRAGTYKENIVIGREKQNLTLIGDGMDSTIITWRKGCKLDISYSNSR</sequence>
<keyword evidence="3" id="KW-0964">Secreted</keyword>
<dbReference type="EMBL" id="CM017322">
    <property type="protein sequence ID" value="KAE8009928.1"/>
    <property type="molecule type" value="Genomic_DNA"/>
</dbReference>
<evidence type="ECO:0000313" key="9">
    <source>
        <dbReference type="Proteomes" id="UP000327013"/>
    </source>
</evidence>
<dbReference type="UniPathway" id="UPA00545">
    <property type="reaction ID" value="UER00823"/>
</dbReference>
<evidence type="ECO:0000256" key="6">
    <source>
        <dbReference type="SAM" id="SignalP"/>
    </source>
</evidence>
<dbReference type="Gene3D" id="2.160.20.10">
    <property type="entry name" value="Single-stranded right-handed beta-helix, Pectin lyase-like"/>
    <property type="match status" value="1"/>
</dbReference>
<evidence type="ECO:0000256" key="3">
    <source>
        <dbReference type="ARBA" id="ARBA00022512"/>
    </source>
</evidence>
<comment type="subcellular location">
    <subcellularLocation>
        <location evidence="1">Secreted</location>
        <location evidence="1">Cell wall</location>
    </subcellularLocation>
</comment>
<dbReference type="AlphaFoldDB" id="A0A5N6QTT8"/>
<evidence type="ECO:0000256" key="4">
    <source>
        <dbReference type="ARBA" id="ARBA00022801"/>
    </source>
</evidence>
<dbReference type="InterPro" id="IPR011050">
    <property type="entry name" value="Pectin_lyase_fold/virulence"/>
</dbReference>
<dbReference type="InterPro" id="IPR012334">
    <property type="entry name" value="Pectin_lyas_fold"/>
</dbReference>
<comment type="pathway">
    <text evidence="2">Glycan metabolism; pectin degradation; 2-dehydro-3-deoxy-D-gluconate from pectin: step 1/5.</text>
</comment>
<keyword evidence="4" id="KW-0378">Hydrolase</keyword>
<keyword evidence="3" id="KW-0134">Cell wall</keyword>
<reference evidence="8 9" key="1">
    <citation type="submission" date="2019-06" db="EMBL/GenBank/DDBJ databases">
        <title>A chromosomal-level reference genome of Carpinus fangiana (Coryloideae, Betulaceae).</title>
        <authorList>
            <person name="Yang X."/>
            <person name="Wang Z."/>
            <person name="Zhang L."/>
            <person name="Hao G."/>
            <person name="Liu J."/>
            <person name="Yang Y."/>
        </authorList>
    </citation>
    <scope>NUCLEOTIDE SEQUENCE [LARGE SCALE GENOMIC DNA]</scope>
    <source>
        <strain evidence="8">Cfa_2016G</strain>
        <tissue evidence="8">Leaf</tissue>
    </source>
</reference>
<feature type="chain" id="PRO_5024355589" description="Pectinesterase catalytic domain-containing protein" evidence="6">
    <location>
        <begin position="29"/>
        <end position="114"/>
    </location>
</feature>
<dbReference type="InterPro" id="IPR000070">
    <property type="entry name" value="Pectinesterase_cat"/>
</dbReference>
<evidence type="ECO:0000256" key="5">
    <source>
        <dbReference type="ARBA" id="ARBA00023085"/>
    </source>
</evidence>
<dbReference type="GO" id="GO:0042545">
    <property type="term" value="P:cell wall modification"/>
    <property type="evidence" value="ECO:0007669"/>
    <property type="project" value="InterPro"/>
</dbReference>
<name>A0A5N6QTT8_9ROSI</name>
<dbReference type="PANTHER" id="PTHR31707">
    <property type="entry name" value="PECTINESTERASE"/>
    <property type="match status" value="1"/>
</dbReference>
<keyword evidence="6" id="KW-0732">Signal</keyword>
<accession>A0A5N6QTT8</accession>
<feature type="signal peptide" evidence="6">
    <location>
        <begin position="1"/>
        <end position="28"/>
    </location>
</feature>
<protein>
    <recommendedName>
        <fullName evidence="7">Pectinesterase catalytic domain-containing protein</fullName>
    </recommendedName>
</protein>
<dbReference type="OrthoDB" id="1936831at2759"/>
<evidence type="ECO:0000259" key="7">
    <source>
        <dbReference type="Pfam" id="PF01095"/>
    </source>
</evidence>
<evidence type="ECO:0000313" key="8">
    <source>
        <dbReference type="EMBL" id="KAE8009928.1"/>
    </source>
</evidence>
<evidence type="ECO:0000256" key="1">
    <source>
        <dbReference type="ARBA" id="ARBA00004191"/>
    </source>
</evidence>